<dbReference type="InterPro" id="IPR001811">
    <property type="entry name" value="Chemokine_IL8-like_dom"/>
</dbReference>
<comment type="subcellular location">
    <subcellularLocation>
        <location evidence="6">Secreted</location>
    </subcellularLocation>
</comment>
<dbReference type="PANTHER" id="PTHR12015:SF103">
    <property type="entry name" value="C-C MOTIF CHEMOKINE 4-RELATED"/>
    <property type="match status" value="1"/>
</dbReference>
<proteinExistence type="inferred from homology"/>
<keyword evidence="3 6" id="KW-0202">Cytokine</keyword>
<evidence type="ECO:0000256" key="4">
    <source>
        <dbReference type="ARBA" id="ARBA00022729"/>
    </source>
</evidence>
<dbReference type="FunCoup" id="A0A6P7WU85">
    <property type="interactions" value="775"/>
</dbReference>
<dbReference type="Proteomes" id="UP000515156">
    <property type="component" value="Chromosome 13"/>
</dbReference>
<dbReference type="PROSITE" id="PS00472">
    <property type="entry name" value="SMALL_CYTOKINES_CC"/>
    <property type="match status" value="1"/>
</dbReference>
<dbReference type="GO" id="GO:0070098">
    <property type="term" value="P:chemokine-mediated signaling pathway"/>
    <property type="evidence" value="ECO:0007669"/>
    <property type="project" value="TreeGrafter"/>
</dbReference>
<feature type="signal peptide" evidence="6">
    <location>
        <begin position="1"/>
        <end position="22"/>
    </location>
</feature>
<evidence type="ECO:0000313" key="8">
    <source>
        <dbReference type="Proteomes" id="UP000515156"/>
    </source>
</evidence>
<accession>A0A6P7WU85</accession>
<dbReference type="Gene3D" id="2.40.50.40">
    <property type="match status" value="1"/>
</dbReference>
<dbReference type="PANTHER" id="PTHR12015">
    <property type="entry name" value="SMALL INDUCIBLE CYTOKINE A"/>
    <property type="match status" value="1"/>
</dbReference>
<dbReference type="OrthoDB" id="9447832at2759"/>
<dbReference type="InterPro" id="IPR039809">
    <property type="entry name" value="Chemokine_b/g/d"/>
</dbReference>
<feature type="domain" description="Chemokine interleukin-8-like" evidence="7">
    <location>
        <begin position="30"/>
        <end position="88"/>
    </location>
</feature>
<dbReference type="GO" id="GO:0008009">
    <property type="term" value="F:chemokine activity"/>
    <property type="evidence" value="ECO:0007669"/>
    <property type="project" value="InterPro"/>
</dbReference>
<dbReference type="GO" id="GO:0048245">
    <property type="term" value="P:eosinophil chemotaxis"/>
    <property type="evidence" value="ECO:0007669"/>
    <property type="project" value="TreeGrafter"/>
</dbReference>
<organism evidence="8 9">
    <name type="scientific">Microcaecilia unicolor</name>
    <dbReference type="NCBI Taxonomy" id="1415580"/>
    <lineage>
        <taxon>Eukaryota</taxon>
        <taxon>Metazoa</taxon>
        <taxon>Chordata</taxon>
        <taxon>Craniata</taxon>
        <taxon>Vertebrata</taxon>
        <taxon>Euteleostomi</taxon>
        <taxon>Amphibia</taxon>
        <taxon>Gymnophiona</taxon>
        <taxon>Siphonopidae</taxon>
        <taxon>Microcaecilia</taxon>
    </lineage>
</organism>
<evidence type="ECO:0000259" key="7">
    <source>
        <dbReference type="SMART" id="SM00199"/>
    </source>
</evidence>
<dbReference type="CDD" id="cd00272">
    <property type="entry name" value="Chemokine_CC"/>
    <property type="match status" value="1"/>
</dbReference>
<dbReference type="GO" id="GO:0048020">
    <property type="term" value="F:CCR chemokine receptor binding"/>
    <property type="evidence" value="ECO:0007669"/>
    <property type="project" value="TreeGrafter"/>
</dbReference>
<sequence length="91" mass="10115">MKLCLTALCVLLLAAFCSEVFSAPTGADIPTSCCFSYTSRKLPRGHVQDYFVTSSMCAQPAIIFITRKGREVCANPDEEWVENYVNDLELN</sequence>
<dbReference type="SMART" id="SM00199">
    <property type="entry name" value="SCY"/>
    <property type="match status" value="1"/>
</dbReference>
<evidence type="ECO:0000313" key="9">
    <source>
        <dbReference type="RefSeq" id="XP_030041419.1"/>
    </source>
</evidence>
<keyword evidence="8" id="KW-1185">Reference proteome</keyword>
<dbReference type="RefSeq" id="XP_030041419.1">
    <property type="nucleotide sequence ID" value="XM_030185559.1"/>
</dbReference>
<feature type="chain" id="PRO_5028511042" description="C-C motif chemokine" evidence="6">
    <location>
        <begin position="23"/>
        <end position="91"/>
    </location>
</feature>
<dbReference type="InParanoid" id="A0A6P7WU85"/>
<dbReference type="GO" id="GO:0061844">
    <property type="term" value="P:antimicrobial humoral immune response mediated by antimicrobial peptide"/>
    <property type="evidence" value="ECO:0007669"/>
    <property type="project" value="TreeGrafter"/>
</dbReference>
<evidence type="ECO:0000256" key="1">
    <source>
        <dbReference type="ARBA" id="ARBA00010868"/>
    </source>
</evidence>
<dbReference type="KEGG" id="muo:115456473"/>
<evidence type="ECO:0000256" key="6">
    <source>
        <dbReference type="RuleBase" id="RU361150"/>
    </source>
</evidence>
<dbReference type="InterPro" id="IPR036048">
    <property type="entry name" value="Interleukin_8-like_sf"/>
</dbReference>
<dbReference type="InterPro" id="IPR000827">
    <property type="entry name" value="Chemokine_CC_CS"/>
</dbReference>
<dbReference type="SUPFAM" id="SSF54117">
    <property type="entry name" value="Interleukin 8-like chemokines"/>
    <property type="match status" value="1"/>
</dbReference>
<evidence type="ECO:0000256" key="5">
    <source>
        <dbReference type="ARBA" id="ARBA00023157"/>
    </source>
</evidence>
<comment type="similarity">
    <text evidence="1 6">Belongs to the intercrine beta (chemokine CC) family.</text>
</comment>
<dbReference type="GO" id="GO:0005615">
    <property type="term" value="C:extracellular space"/>
    <property type="evidence" value="ECO:0007669"/>
    <property type="project" value="UniProtKB-KW"/>
</dbReference>
<dbReference type="GO" id="GO:0006954">
    <property type="term" value="P:inflammatory response"/>
    <property type="evidence" value="ECO:0007669"/>
    <property type="project" value="TreeGrafter"/>
</dbReference>
<keyword evidence="2 6" id="KW-0145">Chemotaxis</keyword>
<evidence type="ECO:0000256" key="3">
    <source>
        <dbReference type="ARBA" id="ARBA00022514"/>
    </source>
</evidence>
<dbReference type="GeneID" id="115456473"/>
<reference evidence="9" key="1">
    <citation type="submission" date="2025-08" db="UniProtKB">
        <authorList>
            <consortium name="RefSeq"/>
        </authorList>
    </citation>
    <scope>IDENTIFICATION</scope>
</reference>
<keyword evidence="6" id="KW-0964">Secreted</keyword>
<dbReference type="FunFam" id="2.40.50.40:FF:000002">
    <property type="entry name" value="C-C motif chemokine"/>
    <property type="match status" value="1"/>
</dbReference>
<name>A0A6P7WU85_9AMPH</name>
<evidence type="ECO:0000256" key="2">
    <source>
        <dbReference type="ARBA" id="ARBA00022500"/>
    </source>
</evidence>
<keyword evidence="4 6" id="KW-0732">Signal</keyword>
<gene>
    <name evidence="9" type="primary">LOC115456473</name>
</gene>
<keyword evidence="5" id="KW-1015">Disulfide bond</keyword>
<dbReference type="AlphaFoldDB" id="A0A6P7WU85"/>
<dbReference type="GO" id="GO:0030335">
    <property type="term" value="P:positive regulation of cell migration"/>
    <property type="evidence" value="ECO:0007669"/>
    <property type="project" value="TreeGrafter"/>
</dbReference>
<protein>
    <recommendedName>
        <fullName evidence="6">C-C motif chemokine</fullName>
    </recommendedName>
</protein>
<dbReference type="Pfam" id="PF00048">
    <property type="entry name" value="IL8"/>
    <property type="match status" value="1"/>
</dbReference>